<keyword evidence="2" id="KW-1185">Reference proteome</keyword>
<dbReference type="Proteomes" id="UP001519288">
    <property type="component" value="Unassembled WGS sequence"/>
</dbReference>
<sequence>MQSASTLYAPAIQQAVYSMLSAQSSTPLSSSELEQSLAEMSKVQVMDAFLASSGDPLTREAIWNAVYHLFGFDLNKAPILSTYSRPKSVSTQQNNVSSSLTFATEMEQRLNEHNHKMSGADIRGFINELFGINLDGLSALQQARISIYSKGQWVIHQDTDLIVIRTGEGDLFAEVFPTDYFKQKTGQSELPLALQQALSQLGYQRHQDSSIYSFQSETGTPIPDAFKGQTIGAIVKVIQQEYAQL</sequence>
<comment type="caution">
    <text evidence="1">The sequence shown here is derived from an EMBL/GenBank/DDBJ whole genome shotgun (WGS) entry which is preliminary data.</text>
</comment>
<proteinExistence type="predicted"/>
<organism evidence="1 2">
    <name type="scientific">Paenibacillus shirakamiensis</name>
    <dbReference type="NCBI Taxonomy" id="1265935"/>
    <lineage>
        <taxon>Bacteria</taxon>
        <taxon>Bacillati</taxon>
        <taxon>Bacillota</taxon>
        <taxon>Bacilli</taxon>
        <taxon>Bacillales</taxon>
        <taxon>Paenibacillaceae</taxon>
        <taxon>Paenibacillus</taxon>
    </lineage>
</organism>
<gene>
    <name evidence="1" type="ORF">J2Z69_003058</name>
</gene>
<name>A0ABS4JJW7_9BACL</name>
<dbReference type="RefSeq" id="WP_209864293.1">
    <property type="nucleotide sequence ID" value="NZ_JAGGLD010000005.1"/>
</dbReference>
<protein>
    <submittedName>
        <fullName evidence="1">Uncharacterized protein</fullName>
    </submittedName>
</protein>
<evidence type="ECO:0000313" key="2">
    <source>
        <dbReference type="Proteomes" id="UP001519288"/>
    </source>
</evidence>
<reference evidence="1 2" key="1">
    <citation type="submission" date="2021-03" db="EMBL/GenBank/DDBJ databases">
        <title>Genomic Encyclopedia of Type Strains, Phase IV (KMG-IV): sequencing the most valuable type-strain genomes for metagenomic binning, comparative biology and taxonomic classification.</title>
        <authorList>
            <person name="Goeker M."/>
        </authorList>
    </citation>
    <scope>NUCLEOTIDE SEQUENCE [LARGE SCALE GENOMIC DNA]</scope>
    <source>
        <strain evidence="1 2">DSM 26806</strain>
    </source>
</reference>
<evidence type="ECO:0000313" key="1">
    <source>
        <dbReference type="EMBL" id="MBP2002002.1"/>
    </source>
</evidence>
<accession>A0ABS4JJW7</accession>
<dbReference type="EMBL" id="JAGGLD010000005">
    <property type="protein sequence ID" value="MBP2002002.1"/>
    <property type="molecule type" value="Genomic_DNA"/>
</dbReference>